<dbReference type="Gene3D" id="3.40.50.720">
    <property type="entry name" value="NAD(P)-binding Rossmann-like Domain"/>
    <property type="match status" value="1"/>
</dbReference>
<protein>
    <submittedName>
        <fullName evidence="5">Putative NADP-dependent mannitol dehydrogenase</fullName>
    </submittedName>
</protein>
<proteinExistence type="inferred from homology"/>
<keyword evidence="3" id="KW-0560">Oxidoreductase</keyword>
<dbReference type="Pfam" id="PF13561">
    <property type="entry name" value="adh_short_C2"/>
    <property type="match status" value="1"/>
</dbReference>
<evidence type="ECO:0000313" key="6">
    <source>
        <dbReference type="Proteomes" id="UP000324748"/>
    </source>
</evidence>
<evidence type="ECO:0000256" key="2">
    <source>
        <dbReference type="ARBA" id="ARBA00022857"/>
    </source>
</evidence>
<dbReference type="OrthoDB" id="1888931at2759"/>
<dbReference type="FunFam" id="3.40.50.720:FF:000421">
    <property type="entry name" value="Probable NADP-dependent mannitol dehydrogenase"/>
    <property type="match status" value="1"/>
</dbReference>
<dbReference type="GO" id="GO:0050664">
    <property type="term" value="F:oxidoreductase activity, acting on NAD(P)H, oxygen as acceptor"/>
    <property type="evidence" value="ECO:0007669"/>
    <property type="project" value="TreeGrafter"/>
</dbReference>
<evidence type="ECO:0000256" key="3">
    <source>
        <dbReference type="ARBA" id="ARBA00023002"/>
    </source>
</evidence>
<evidence type="ECO:0000256" key="1">
    <source>
        <dbReference type="ARBA" id="ARBA00006484"/>
    </source>
</evidence>
<gene>
    <name evidence="5" type="primary">PIG8_2</name>
    <name evidence="4" type="synonym">PIG8_1</name>
    <name evidence="5" type="ORF">PGT21_001443</name>
    <name evidence="4" type="ORF">PGTUg99_007239</name>
</gene>
<dbReference type="AlphaFoldDB" id="A0A5B0M5H7"/>
<evidence type="ECO:0000313" key="5">
    <source>
        <dbReference type="EMBL" id="KAA1071258.1"/>
    </source>
</evidence>
<organism evidence="5 6">
    <name type="scientific">Puccinia graminis f. sp. tritici</name>
    <dbReference type="NCBI Taxonomy" id="56615"/>
    <lineage>
        <taxon>Eukaryota</taxon>
        <taxon>Fungi</taxon>
        <taxon>Dikarya</taxon>
        <taxon>Basidiomycota</taxon>
        <taxon>Pucciniomycotina</taxon>
        <taxon>Pucciniomycetes</taxon>
        <taxon>Pucciniales</taxon>
        <taxon>Pucciniaceae</taxon>
        <taxon>Puccinia</taxon>
    </lineage>
</organism>
<dbReference type="InterPro" id="IPR036291">
    <property type="entry name" value="NAD(P)-bd_dom_sf"/>
</dbReference>
<accession>A0A5B0M5H7</accession>
<name>A0A5B0M5H7_PUCGR</name>
<keyword evidence="6" id="KW-1185">Reference proteome</keyword>
<dbReference type="EMBL" id="VDEP01000486">
    <property type="protein sequence ID" value="KAA1070059.1"/>
    <property type="molecule type" value="Genomic_DNA"/>
</dbReference>
<reference evidence="6 7" key="1">
    <citation type="submission" date="2019-05" db="EMBL/GenBank/DDBJ databases">
        <title>Emergence of the Ug99 lineage of the wheat stem rust pathogen through somatic hybridization.</title>
        <authorList>
            <person name="Li F."/>
            <person name="Upadhyaya N.M."/>
            <person name="Sperschneider J."/>
            <person name="Matny O."/>
            <person name="Nguyen-Phuc H."/>
            <person name="Mago R."/>
            <person name="Raley C."/>
            <person name="Miller M.E."/>
            <person name="Silverstein K.A.T."/>
            <person name="Henningsen E."/>
            <person name="Hirsch C.D."/>
            <person name="Visser B."/>
            <person name="Pretorius Z.A."/>
            <person name="Steffenson B.J."/>
            <person name="Schwessinger B."/>
            <person name="Dodds P.N."/>
            <person name="Figueroa M."/>
        </authorList>
    </citation>
    <scope>NUCLEOTIDE SEQUENCE [LARGE SCALE GENOMIC DNA]</scope>
    <source>
        <strain evidence="5">21-0</strain>
        <strain evidence="4 7">Ug99</strain>
    </source>
</reference>
<dbReference type="InterPro" id="IPR020904">
    <property type="entry name" value="Sc_DH/Rdtase_CS"/>
</dbReference>
<dbReference type="PRINTS" id="PR00080">
    <property type="entry name" value="SDRFAMILY"/>
</dbReference>
<dbReference type="CDD" id="cd05352">
    <property type="entry name" value="MDH-like_SDR_c"/>
    <property type="match status" value="1"/>
</dbReference>
<dbReference type="Proteomes" id="UP000325313">
    <property type="component" value="Unassembled WGS sequence"/>
</dbReference>
<comment type="caution">
    <text evidence="5">The sequence shown here is derived from an EMBL/GenBank/DDBJ whole genome shotgun (WGS) entry which is preliminary data.</text>
</comment>
<dbReference type="InterPro" id="IPR002347">
    <property type="entry name" value="SDR_fam"/>
</dbReference>
<dbReference type="PROSITE" id="PS00061">
    <property type="entry name" value="ADH_SHORT"/>
    <property type="match status" value="1"/>
</dbReference>
<dbReference type="GO" id="GO:0016616">
    <property type="term" value="F:oxidoreductase activity, acting on the CH-OH group of donors, NAD or NADP as acceptor"/>
    <property type="evidence" value="ECO:0007669"/>
    <property type="project" value="UniProtKB-ARBA"/>
</dbReference>
<dbReference type="PANTHER" id="PTHR43008:SF6">
    <property type="entry name" value="NADP-DEPENDENT MANNITOL DEHYDROGENASE"/>
    <property type="match status" value="1"/>
</dbReference>
<comment type="similarity">
    <text evidence="1">Belongs to the short-chain dehydrogenases/reductases (SDR) family.</text>
</comment>
<evidence type="ECO:0000313" key="7">
    <source>
        <dbReference type="Proteomes" id="UP000325313"/>
    </source>
</evidence>
<sequence length="256" mass="27610">MPFSIDLKDQCIIVTGGNRGIGLALSQACADSGAAVGIVYNSAQDAPDRAAEISKRYGVKCKAYQCDVGDQDKVKRVFREINSELGPVTGLIANAGVSVVKDALQYNKEDFSKIFDVNVFGVFNSAQAIAQIWTENGFKKGSIVITSSMSSQICNRPLTQCFYNSSKAAVSNLGKCLAAEWADKSIRVNMLSPGYVKTDQTSHMDLSLRDFQADGVPLKRFAEPEEMAGQAILLLSAKASYMTGGEYFVDGGNLVW</sequence>
<dbReference type="EMBL" id="VSWC01000170">
    <property type="protein sequence ID" value="KAA1071258.1"/>
    <property type="molecule type" value="Genomic_DNA"/>
</dbReference>
<dbReference type="PANTHER" id="PTHR43008">
    <property type="entry name" value="BENZIL REDUCTASE"/>
    <property type="match status" value="1"/>
</dbReference>
<evidence type="ECO:0000313" key="4">
    <source>
        <dbReference type="EMBL" id="KAA1070059.1"/>
    </source>
</evidence>
<keyword evidence="2" id="KW-0521">NADP</keyword>
<dbReference type="PRINTS" id="PR00081">
    <property type="entry name" value="GDHRDH"/>
</dbReference>
<dbReference type="SUPFAM" id="SSF51735">
    <property type="entry name" value="NAD(P)-binding Rossmann-fold domains"/>
    <property type="match status" value="1"/>
</dbReference>
<dbReference type="Proteomes" id="UP000324748">
    <property type="component" value="Unassembled WGS sequence"/>
</dbReference>